<organism evidence="4 5">
    <name type="scientific">Actinomadura logoneensis</name>
    <dbReference type="NCBI Taxonomy" id="2293572"/>
    <lineage>
        <taxon>Bacteria</taxon>
        <taxon>Bacillati</taxon>
        <taxon>Actinomycetota</taxon>
        <taxon>Actinomycetes</taxon>
        <taxon>Streptosporangiales</taxon>
        <taxon>Thermomonosporaceae</taxon>
        <taxon>Actinomadura</taxon>
    </lineage>
</organism>
<gene>
    <name evidence="4" type="ORF">DZF91_24925</name>
</gene>
<dbReference type="InterPro" id="IPR036388">
    <property type="entry name" value="WH-like_DNA-bd_sf"/>
</dbReference>
<dbReference type="PANTHER" id="PTHR35807:SF1">
    <property type="entry name" value="TRANSCRIPTIONAL REGULATOR REDD"/>
    <property type="match status" value="1"/>
</dbReference>
<dbReference type="Gene3D" id="1.10.10.10">
    <property type="entry name" value="Winged helix-like DNA-binding domain superfamily/Winged helix DNA-binding domain"/>
    <property type="match status" value="1"/>
</dbReference>
<evidence type="ECO:0000256" key="2">
    <source>
        <dbReference type="PROSITE-ProRule" id="PRU01091"/>
    </source>
</evidence>
<feature type="non-terminal residue" evidence="4">
    <location>
        <position position="91"/>
    </location>
</feature>
<accession>A0A372JG61</accession>
<evidence type="ECO:0000259" key="3">
    <source>
        <dbReference type="PROSITE" id="PS51755"/>
    </source>
</evidence>
<sequence length="91" mass="9117">MTFGVLGPLAVADAHGRPVEVRGARPRAVLARLLVAAGRMVPASVLVDDLWDDPPAGALGAVQTFVGTLRRAGRSPAAGTGRAAAGPARAP</sequence>
<comment type="caution">
    <text evidence="4">The sequence shown here is derived from an EMBL/GenBank/DDBJ whole genome shotgun (WGS) entry which is preliminary data.</text>
</comment>
<dbReference type="AlphaFoldDB" id="A0A372JG61"/>
<keyword evidence="5" id="KW-1185">Reference proteome</keyword>
<dbReference type="SUPFAM" id="SSF46894">
    <property type="entry name" value="C-terminal effector domain of the bipartite response regulators"/>
    <property type="match status" value="1"/>
</dbReference>
<dbReference type="InterPro" id="IPR016032">
    <property type="entry name" value="Sig_transdc_resp-reg_C-effctor"/>
</dbReference>
<dbReference type="InterPro" id="IPR051677">
    <property type="entry name" value="AfsR-DnrI-RedD_regulator"/>
</dbReference>
<evidence type="ECO:0000256" key="1">
    <source>
        <dbReference type="ARBA" id="ARBA00023125"/>
    </source>
</evidence>
<dbReference type="PANTHER" id="PTHR35807">
    <property type="entry name" value="TRANSCRIPTIONAL REGULATOR REDD-RELATED"/>
    <property type="match status" value="1"/>
</dbReference>
<evidence type="ECO:0000313" key="4">
    <source>
        <dbReference type="EMBL" id="RFU38960.1"/>
    </source>
</evidence>
<protein>
    <submittedName>
        <fullName evidence="4">Winged helix family transcriptional regulator</fullName>
    </submittedName>
</protein>
<dbReference type="Proteomes" id="UP000261811">
    <property type="component" value="Unassembled WGS sequence"/>
</dbReference>
<keyword evidence="1 2" id="KW-0238">DNA-binding</keyword>
<reference evidence="4 5" key="1">
    <citation type="submission" date="2018-08" db="EMBL/GenBank/DDBJ databases">
        <title>Actinomadura jelena sp. nov., a novel Actinomycete isolated from soil in Chad.</title>
        <authorList>
            <person name="Shi L."/>
        </authorList>
    </citation>
    <scope>NUCLEOTIDE SEQUENCE [LARGE SCALE GENOMIC DNA]</scope>
    <source>
        <strain evidence="4 5">NEAU-G17</strain>
    </source>
</reference>
<dbReference type="InterPro" id="IPR001867">
    <property type="entry name" value="OmpR/PhoB-type_DNA-bd"/>
</dbReference>
<evidence type="ECO:0000313" key="5">
    <source>
        <dbReference type="Proteomes" id="UP000261811"/>
    </source>
</evidence>
<feature type="domain" description="OmpR/PhoB-type" evidence="3">
    <location>
        <begin position="1"/>
        <end position="91"/>
    </location>
</feature>
<dbReference type="GO" id="GO:0000160">
    <property type="term" value="P:phosphorelay signal transduction system"/>
    <property type="evidence" value="ECO:0007669"/>
    <property type="project" value="InterPro"/>
</dbReference>
<dbReference type="EMBL" id="QURH01000634">
    <property type="protein sequence ID" value="RFU38960.1"/>
    <property type="molecule type" value="Genomic_DNA"/>
</dbReference>
<proteinExistence type="predicted"/>
<dbReference type="GO" id="GO:0006355">
    <property type="term" value="P:regulation of DNA-templated transcription"/>
    <property type="evidence" value="ECO:0007669"/>
    <property type="project" value="InterPro"/>
</dbReference>
<dbReference type="PROSITE" id="PS51755">
    <property type="entry name" value="OMPR_PHOB"/>
    <property type="match status" value="1"/>
</dbReference>
<dbReference type="GO" id="GO:0003677">
    <property type="term" value="F:DNA binding"/>
    <property type="evidence" value="ECO:0007669"/>
    <property type="project" value="UniProtKB-UniRule"/>
</dbReference>
<name>A0A372JG61_9ACTN</name>
<feature type="DNA-binding region" description="OmpR/PhoB-type" evidence="2">
    <location>
        <begin position="1"/>
        <end position="91"/>
    </location>
</feature>